<evidence type="ECO:0000313" key="3">
    <source>
        <dbReference type="EMBL" id="UOE41555.1"/>
    </source>
</evidence>
<protein>
    <submittedName>
        <fullName evidence="3">Glycosyltransferase family 4 protein</fullName>
    </submittedName>
</protein>
<dbReference type="PANTHER" id="PTHR46401:SF2">
    <property type="entry name" value="GLYCOSYLTRANSFERASE WBBK-RELATED"/>
    <property type="match status" value="1"/>
</dbReference>
<accession>A0ABY4BQS2</accession>
<gene>
    <name evidence="3" type="ORF">MTP09_02630</name>
</gene>
<dbReference type="Proteomes" id="UP000831460">
    <property type="component" value="Chromosome"/>
</dbReference>
<sequence>MITKGRLFVVSELFFPEETSTAFVMTKIVNKLAEKYDDIEVVCGMPVYDNNTQKNDNYFLKDSVKVTRIETFAGSKNNLIQRSIRFVSLSFSMFFLLLKKVKRNDTVTIVTNPAPIILLASLLKLLRGMKLVILVHDVFPENTVPAGILKDKKSIVYKVLCTLFNKAYSSADKLIVVGRDMANVMKLKTAKNPNLEIEVIENWSENKLVIPKDNLLSTDKVVFQFAGNLGRVQGLKELLQVIHRSTNKNTEFHFVGEGAVKQEMIEYVSDNNLKNIIFQKGYKRSEQVEILNNTDISIVILSPGMFGLGVPSKTYNILAAGKPILYVGDKDSEVDLLIKDHEIGYSFSTDEKLLQFLDQIKLADKEKFRIMGERSRKLANSIYSEETILQKYQDAI</sequence>
<dbReference type="SUPFAM" id="SSF53756">
    <property type="entry name" value="UDP-Glycosyltransferase/glycogen phosphorylase"/>
    <property type="match status" value="1"/>
</dbReference>
<name>A0ABY4BQS2_9FLAO</name>
<organism evidence="3 4">
    <name type="scientific">Chryseobacterium suipulveris</name>
    <dbReference type="NCBI Taxonomy" id="2929800"/>
    <lineage>
        <taxon>Bacteria</taxon>
        <taxon>Pseudomonadati</taxon>
        <taxon>Bacteroidota</taxon>
        <taxon>Flavobacteriia</taxon>
        <taxon>Flavobacteriales</taxon>
        <taxon>Weeksellaceae</taxon>
        <taxon>Chryseobacterium group</taxon>
        <taxon>Chryseobacterium</taxon>
    </lineage>
</organism>
<dbReference type="EMBL" id="CP094532">
    <property type="protein sequence ID" value="UOE41555.1"/>
    <property type="molecule type" value="Genomic_DNA"/>
</dbReference>
<keyword evidence="4" id="KW-1185">Reference proteome</keyword>
<evidence type="ECO:0000256" key="1">
    <source>
        <dbReference type="ARBA" id="ARBA00022679"/>
    </source>
</evidence>
<evidence type="ECO:0000313" key="4">
    <source>
        <dbReference type="Proteomes" id="UP000831460"/>
    </source>
</evidence>
<dbReference type="RefSeq" id="WP_243550365.1">
    <property type="nucleotide sequence ID" value="NZ_CP094532.1"/>
</dbReference>
<keyword evidence="1" id="KW-0808">Transferase</keyword>
<feature type="domain" description="Glycosyl transferase family 1" evidence="2">
    <location>
        <begin position="210"/>
        <end position="376"/>
    </location>
</feature>
<evidence type="ECO:0000259" key="2">
    <source>
        <dbReference type="Pfam" id="PF00534"/>
    </source>
</evidence>
<dbReference type="PANTHER" id="PTHR46401">
    <property type="entry name" value="GLYCOSYLTRANSFERASE WBBK-RELATED"/>
    <property type="match status" value="1"/>
</dbReference>
<proteinExistence type="predicted"/>
<reference evidence="3 4" key="1">
    <citation type="submission" date="2022-03" db="EMBL/GenBank/DDBJ databases">
        <title>Chryseobacterium sp. isolated from particulate matters in swine house.</title>
        <authorList>
            <person name="Won M."/>
            <person name="Kim S.-J."/>
            <person name="Kwon S.-W."/>
        </authorList>
    </citation>
    <scope>NUCLEOTIDE SEQUENCE [LARGE SCALE GENOMIC DNA]</scope>
    <source>
        <strain evidence="3 4">SC2-2</strain>
    </source>
</reference>
<dbReference type="Gene3D" id="3.40.50.2000">
    <property type="entry name" value="Glycogen Phosphorylase B"/>
    <property type="match status" value="2"/>
</dbReference>
<dbReference type="InterPro" id="IPR001296">
    <property type="entry name" value="Glyco_trans_1"/>
</dbReference>
<dbReference type="CDD" id="cd03794">
    <property type="entry name" value="GT4_WbuB-like"/>
    <property type="match status" value="1"/>
</dbReference>
<dbReference type="Pfam" id="PF00534">
    <property type="entry name" value="Glycos_transf_1"/>
    <property type="match status" value="1"/>
</dbReference>